<comment type="function">
    <text evidence="12">Catalyzes the exchange of ADP and ATP across the membrane.</text>
</comment>
<comment type="similarity">
    <text evidence="2 12">Belongs to the mitochondrial carrier (TC 2.A.29) family.</text>
</comment>
<keyword evidence="5" id="KW-0812">Transmembrane</keyword>
<keyword evidence="8" id="KW-1133">Transmembrane helix</keyword>
<dbReference type="InterPro" id="IPR018108">
    <property type="entry name" value="MCP_transmembrane"/>
</dbReference>
<feature type="signal peptide" evidence="13">
    <location>
        <begin position="1"/>
        <end position="21"/>
    </location>
</feature>
<keyword evidence="7" id="KW-0999">Mitochondrion inner membrane</keyword>
<evidence type="ECO:0000256" key="1">
    <source>
        <dbReference type="ARBA" id="ARBA00004448"/>
    </source>
</evidence>
<evidence type="ECO:0000256" key="12">
    <source>
        <dbReference type="RuleBase" id="RU368008"/>
    </source>
</evidence>
<keyword evidence="3 12" id="KW-0813">Transport</keyword>
<keyword evidence="9" id="KW-0496">Mitochondrion</keyword>
<evidence type="ECO:0000256" key="5">
    <source>
        <dbReference type="ARBA" id="ARBA00022692"/>
    </source>
</evidence>
<dbReference type="Proteomes" id="UP001212841">
    <property type="component" value="Unassembled WGS sequence"/>
</dbReference>
<gene>
    <name evidence="14" type="ORF">HK097_001563</name>
</gene>
<dbReference type="InterPro" id="IPR002113">
    <property type="entry name" value="ADT_euk_type"/>
</dbReference>
<dbReference type="GO" id="GO:0140021">
    <property type="term" value="P:mitochondrial ADP transmembrane transport"/>
    <property type="evidence" value="ECO:0007669"/>
    <property type="project" value="InterPro"/>
</dbReference>
<dbReference type="AlphaFoldDB" id="A0AAD5SJ81"/>
<dbReference type="Gene3D" id="1.50.40.10">
    <property type="entry name" value="Mitochondrial carrier domain"/>
    <property type="match status" value="1"/>
</dbReference>
<evidence type="ECO:0000256" key="8">
    <source>
        <dbReference type="ARBA" id="ARBA00022989"/>
    </source>
</evidence>
<dbReference type="InterPro" id="IPR023395">
    <property type="entry name" value="MCP_dom_sf"/>
</dbReference>
<evidence type="ECO:0000256" key="7">
    <source>
        <dbReference type="ARBA" id="ARBA00022792"/>
    </source>
</evidence>
<evidence type="ECO:0000256" key="9">
    <source>
        <dbReference type="ARBA" id="ARBA00023128"/>
    </source>
</evidence>
<evidence type="ECO:0000256" key="11">
    <source>
        <dbReference type="ARBA" id="ARBA00024143"/>
    </source>
</evidence>
<comment type="catalytic activity">
    <reaction evidence="11">
        <text>ADP(in) + ATP(out) = ADP(out) + ATP(in)</text>
        <dbReference type="Rhea" id="RHEA:34999"/>
        <dbReference type="ChEBI" id="CHEBI:30616"/>
        <dbReference type="ChEBI" id="CHEBI:456216"/>
    </reaction>
    <physiologicalReaction direction="left-to-right" evidence="11">
        <dbReference type="Rhea" id="RHEA:35000"/>
    </physiologicalReaction>
</comment>
<evidence type="ECO:0000256" key="2">
    <source>
        <dbReference type="ARBA" id="ARBA00006375"/>
    </source>
</evidence>
<dbReference type="GO" id="GO:1990544">
    <property type="term" value="P:mitochondrial ATP transmembrane transport"/>
    <property type="evidence" value="ECO:0007669"/>
    <property type="project" value="InterPro"/>
</dbReference>
<organism evidence="14 15">
    <name type="scientific">Rhizophlyctis rosea</name>
    <dbReference type="NCBI Taxonomy" id="64517"/>
    <lineage>
        <taxon>Eukaryota</taxon>
        <taxon>Fungi</taxon>
        <taxon>Fungi incertae sedis</taxon>
        <taxon>Chytridiomycota</taxon>
        <taxon>Chytridiomycota incertae sedis</taxon>
        <taxon>Chytridiomycetes</taxon>
        <taxon>Rhizophlyctidales</taxon>
        <taxon>Rhizophlyctidaceae</taxon>
        <taxon>Rhizophlyctis</taxon>
    </lineage>
</organism>
<evidence type="ECO:0000313" key="14">
    <source>
        <dbReference type="EMBL" id="KAJ3054534.1"/>
    </source>
</evidence>
<dbReference type="PANTHER" id="PTHR45635">
    <property type="entry name" value="ADP,ATP CARRIER PROTEIN 1-RELATED-RELATED"/>
    <property type="match status" value="1"/>
</dbReference>
<reference evidence="14" key="1">
    <citation type="submission" date="2020-05" db="EMBL/GenBank/DDBJ databases">
        <title>Phylogenomic resolution of chytrid fungi.</title>
        <authorList>
            <person name="Stajich J.E."/>
            <person name="Amses K."/>
            <person name="Simmons R."/>
            <person name="Seto K."/>
            <person name="Myers J."/>
            <person name="Bonds A."/>
            <person name="Quandt C.A."/>
            <person name="Barry K."/>
            <person name="Liu P."/>
            <person name="Grigoriev I."/>
            <person name="Longcore J.E."/>
            <person name="James T.Y."/>
        </authorList>
    </citation>
    <scope>NUCLEOTIDE SEQUENCE</scope>
    <source>
        <strain evidence="14">JEL0318</strain>
    </source>
</reference>
<keyword evidence="13" id="KW-0732">Signal</keyword>
<evidence type="ECO:0000256" key="10">
    <source>
        <dbReference type="ARBA" id="ARBA00023136"/>
    </source>
</evidence>
<evidence type="ECO:0000313" key="15">
    <source>
        <dbReference type="Proteomes" id="UP001212841"/>
    </source>
</evidence>
<evidence type="ECO:0000256" key="6">
    <source>
        <dbReference type="ARBA" id="ARBA00022737"/>
    </source>
</evidence>
<keyword evidence="6" id="KW-0677">Repeat</keyword>
<evidence type="ECO:0000256" key="3">
    <source>
        <dbReference type="ARBA" id="ARBA00022448"/>
    </source>
</evidence>
<dbReference type="Pfam" id="PF00153">
    <property type="entry name" value="Mito_carr"/>
    <property type="match status" value="1"/>
</dbReference>
<dbReference type="GO" id="GO:0005471">
    <property type="term" value="F:ATP:ADP antiporter activity"/>
    <property type="evidence" value="ECO:0007669"/>
    <property type="project" value="UniProtKB-UniRule"/>
</dbReference>
<comment type="subcellular location">
    <subcellularLocation>
        <location evidence="12">Membrane</location>
        <topology evidence="12">Multi-pass membrane protein</topology>
    </subcellularLocation>
    <subcellularLocation>
        <location evidence="1">Mitochondrion inner membrane</location>
        <topology evidence="1">Multi-pass membrane protein</topology>
    </subcellularLocation>
</comment>
<dbReference type="SUPFAM" id="SSF103506">
    <property type="entry name" value="Mitochondrial carrier"/>
    <property type="match status" value="1"/>
</dbReference>
<keyword evidence="4" id="KW-0050">Antiport</keyword>
<name>A0AAD5SJ81_9FUNG</name>
<comment type="caution">
    <text evidence="14">The sequence shown here is derived from an EMBL/GenBank/DDBJ whole genome shotgun (WGS) entry which is preliminary data.</text>
</comment>
<dbReference type="PANTHER" id="PTHR45635:SF14">
    <property type="entry name" value="ADP_ATP TRANSLOCASE"/>
    <property type="match status" value="1"/>
</dbReference>
<protein>
    <recommendedName>
        <fullName evidence="12">ADP/ATP translocase</fullName>
    </recommendedName>
    <alternativeName>
        <fullName evidence="12">ADP,ATP carrier protein</fullName>
    </alternativeName>
</protein>
<accession>A0AAD5SJ81</accession>
<evidence type="ECO:0000256" key="13">
    <source>
        <dbReference type="SAM" id="SignalP"/>
    </source>
</evidence>
<sequence>MSPAIATLSTFLFVALELCDSDLFGFADATNRDLVLVSAGCASLGGTGEEESDSIEVYFGWGLTIGAGLASYPNTTIRRPMMMTSVEAVKYRISFHAFQEIVAKEGTKSLFTNAGANILRTNEAASSMDESVPGFLVGGLEKSHKVWICVDALL</sequence>
<feature type="chain" id="PRO_5042018176" description="ADP/ATP translocase" evidence="13">
    <location>
        <begin position="22"/>
        <end position="154"/>
    </location>
</feature>
<keyword evidence="10" id="KW-0472">Membrane</keyword>
<dbReference type="GO" id="GO:0005743">
    <property type="term" value="C:mitochondrial inner membrane"/>
    <property type="evidence" value="ECO:0007669"/>
    <property type="project" value="UniProtKB-SubCell"/>
</dbReference>
<dbReference type="EMBL" id="JADGJD010000131">
    <property type="protein sequence ID" value="KAJ3054534.1"/>
    <property type="molecule type" value="Genomic_DNA"/>
</dbReference>
<proteinExistence type="inferred from homology"/>
<comment type="subunit">
    <text evidence="12">Monomer.</text>
</comment>
<keyword evidence="15" id="KW-1185">Reference proteome</keyword>
<evidence type="ECO:0000256" key="4">
    <source>
        <dbReference type="ARBA" id="ARBA00022449"/>
    </source>
</evidence>